<sequence>MIKKITLDMLTPDSVSVKTQQYVIVDGVEYPIGQPHRIAFVNNAAGRAAINGELPPAQANAIMAVWGNGPTIADQE</sequence>
<evidence type="ECO:0000313" key="1">
    <source>
        <dbReference type="EMBL" id="GIQ70898.1"/>
    </source>
</evidence>
<gene>
    <name evidence="1" type="ORF">XYCOK13_37220</name>
</gene>
<dbReference type="RefSeq" id="WP_213413706.1">
    <property type="nucleotide sequence ID" value="NZ_BOVK01000062.1"/>
</dbReference>
<comment type="caution">
    <text evidence="1">The sequence shown here is derived from an EMBL/GenBank/DDBJ whole genome shotgun (WGS) entry which is preliminary data.</text>
</comment>
<name>A0A8J4H8H3_9BACL</name>
<proteinExistence type="predicted"/>
<keyword evidence="2" id="KW-1185">Reference proteome</keyword>
<reference evidence="1" key="1">
    <citation type="submission" date="2021-04" db="EMBL/GenBank/DDBJ databases">
        <title>Draft genome sequence of Xylanibacillus composti strain K13.</title>
        <authorList>
            <person name="Uke A."/>
            <person name="Chhe C."/>
            <person name="Baramee S."/>
            <person name="Kosugi A."/>
        </authorList>
    </citation>
    <scope>NUCLEOTIDE SEQUENCE</scope>
    <source>
        <strain evidence="1">K13</strain>
    </source>
</reference>
<dbReference type="Proteomes" id="UP000677918">
    <property type="component" value="Unassembled WGS sequence"/>
</dbReference>
<dbReference type="EMBL" id="BOVK01000062">
    <property type="protein sequence ID" value="GIQ70898.1"/>
    <property type="molecule type" value="Genomic_DNA"/>
</dbReference>
<organism evidence="1 2">
    <name type="scientific">Xylanibacillus composti</name>
    <dbReference type="NCBI Taxonomy" id="1572762"/>
    <lineage>
        <taxon>Bacteria</taxon>
        <taxon>Bacillati</taxon>
        <taxon>Bacillota</taxon>
        <taxon>Bacilli</taxon>
        <taxon>Bacillales</taxon>
        <taxon>Paenibacillaceae</taxon>
        <taxon>Xylanibacillus</taxon>
    </lineage>
</organism>
<dbReference type="AlphaFoldDB" id="A0A8J4H8H3"/>
<protein>
    <submittedName>
        <fullName evidence="1">Uncharacterized protein</fullName>
    </submittedName>
</protein>
<accession>A0A8J4H8H3</accession>
<evidence type="ECO:0000313" key="2">
    <source>
        <dbReference type="Proteomes" id="UP000677918"/>
    </source>
</evidence>